<dbReference type="InterPro" id="IPR039425">
    <property type="entry name" value="RNA_pol_sigma-70-like"/>
</dbReference>
<dbReference type="InterPro" id="IPR014327">
    <property type="entry name" value="RNA_pol_sigma70_bacteroid"/>
</dbReference>
<evidence type="ECO:0000256" key="2">
    <source>
        <dbReference type="ARBA" id="ARBA00023015"/>
    </source>
</evidence>
<gene>
    <name evidence="7" type="ORF">DDR33_10990</name>
</gene>
<proteinExistence type="inferred from homology"/>
<evidence type="ECO:0000256" key="3">
    <source>
        <dbReference type="ARBA" id="ARBA00023082"/>
    </source>
</evidence>
<dbReference type="GO" id="GO:0016987">
    <property type="term" value="F:sigma factor activity"/>
    <property type="evidence" value="ECO:0007669"/>
    <property type="project" value="UniProtKB-KW"/>
</dbReference>
<dbReference type="Pfam" id="PF08281">
    <property type="entry name" value="Sigma70_r4_2"/>
    <property type="match status" value="1"/>
</dbReference>
<evidence type="ECO:0000259" key="5">
    <source>
        <dbReference type="Pfam" id="PF04542"/>
    </source>
</evidence>
<dbReference type="Pfam" id="PF04542">
    <property type="entry name" value="Sigma70_r2"/>
    <property type="match status" value="1"/>
</dbReference>
<reference evidence="7 8" key="1">
    <citation type="submission" date="2018-04" db="EMBL/GenBank/DDBJ databases">
        <title>Pedobacter chongqingensis sp. nov., isolated from a rottenly hemp rope.</title>
        <authorList>
            <person name="Cai Y."/>
        </authorList>
    </citation>
    <scope>NUCLEOTIDE SEQUENCE [LARGE SCALE GENOMIC DNA]</scope>
    <source>
        <strain evidence="7 8">FJ4-8</strain>
    </source>
</reference>
<evidence type="ECO:0000259" key="6">
    <source>
        <dbReference type="Pfam" id="PF08281"/>
    </source>
</evidence>
<dbReference type="SUPFAM" id="SSF88659">
    <property type="entry name" value="Sigma3 and sigma4 domains of RNA polymerase sigma factors"/>
    <property type="match status" value="1"/>
</dbReference>
<dbReference type="PANTHER" id="PTHR43133">
    <property type="entry name" value="RNA POLYMERASE ECF-TYPE SIGMA FACTO"/>
    <property type="match status" value="1"/>
</dbReference>
<dbReference type="GO" id="GO:0003677">
    <property type="term" value="F:DNA binding"/>
    <property type="evidence" value="ECO:0007669"/>
    <property type="project" value="InterPro"/>
</dbReference>
<comment type="caution">
    <text evidence="7">The sequence shown here is derived from an EMBL/GenBank/DDBJ whole genome shotgun (WGS) entry which is preliminary data.</text>
</comment>
<dbReference type="OrthoDB" id="1097528at2"/>
<dbReference type="Gene3D" id="1.10.1740.10">
    <property type="match status" value="1"/>
</dbReference>
<dbReference type="InterPro" id="IPR013325">
    <property type="entry name" value="RNA_pol_sigma_r2"/>
</dbReference>
<dbReference type="AlphaFoldDB" id="A0A2U2PGM0"/>
<sequence length="192" mass="22456">MSRIKKLSDAELTELLKAGEEAAFTEIFNRYWKRLIAVAFNYTRDQNDAKEIVQSIFISLWDRREVLIIQTLDNYLAKAVKFAVLKSLQREKRRTEIKCSIQEQETIPVSDDVIEAKFLQEYINGIVDELPEKCRLVFKYSRNSGLSIPQISEEMNIAEKTVEAHLTKALKTIRLRLFKYGLFLYIILKFLA</sequence>
<dbReference type="InterPro" id="IPR013249">
    <property type="entry name" value="RNA_pol_sigma70_r4_t2"/>
</dbReference>
<feature type="domain" description="RNA polymerase sigma factor 70 region 4 type 2" evidence="6">
    <location>
        <begin position="126"/>
        <end position="172"/>
    </location>
</feature>
<comment type="similarity">
    <text evidence="1">Belongs to the sigma-70 factor family. ECF subfamily.</text>
</comment>
<dbReference type="NCBIfam" id="TIGR02937">
    <property type="entry name" value="sigma70-ECF"/>
    <property type="match status" value="1"/>
</dbReference>
<evidence type="ECO:0000256" key="1">
    <source>
        <dbReference type="ARBA" id="ARBA00010641"/>
    </source>
</evidence>
<keyword evidence="8" id="KW-1185">Reference proteome</keyword>
<evidence type="ECO:0000313" key="7">
    <source>
        <dbReference type="EMBL" id="PWG80555.1"/>
    </source>
</evidence>
<evidence type="ECO:0000313" key="8">
    <source>
        <dbReference type="Proteomes" id="UP000245647"/>
    </source>
</evidence>
<dbReference type="InterPro" id="IPR036388">
    <property type="entry name" value="WH-like_DNA-bd_sf"/>
</dbReference>
<keyword evidence="2" id="KW-0805">Transcription regulation</keyword>
<dbReference type="EMBL" id="QEAS01000008">
    <property type="protein sequence ID" value="PWG80555.1"/>
    <property type="molecule type" value="Genomic_DNA"/>
</dbReference>
<dbReference type="Proteomes" id="UP000245647">
    <property type="component" value="Unassembled WGS sequence"/>
</dbReference>
<protein>
    <submittedName>
        <fullName evidence="7">RNA polymerase subunit sigma-70</fullName>
    </submittedName>
</protein>
<keyword evidence="4" id="KW-0804">Transcription</keyword>
<dbReference type="RefSeq" id="WP_109415842.1">
    <property type="nucleotide sequence ID" value="NZ_QEAS01000008.1"/>
</dbReference>
<feature type="domain" description="RNA polymerase sigma-70 region 2" evidence="5">
    <location>
        <begin position="28"/>
        <end position="94"/>
    </location>
</feature>
<dbReference type="InterPro" id="IPR014284">
    <property type="entry name" value="RNA_pol_sigma-70_dom"/>
</dbReference>
<accession>A0A2U2PGM0</accession>
<keyword evidence="3" id="KW-0731">Sigma factor</keyword>
<organism evidence="7 8">
    <name type="scientific">Pararcticibacter amylolyticus</name>
    <dbReference type="NCBI Taxonomy" id="2173175"/>
    <lineage>
        <taxon>Bacteria</taxon>
        <taxon>Pseudomonadati</taxon>
        <taxon>Bacteroidota</taxon>
        <taxon>Sphingobacteriia</taxon>
        <taxon>Sphingobacteriales</taxon>
        <taxon>Sphingobacteriaceae</taxon>
        <taxon>Pararcticibacter</taxon>
    </lineage>
</organism>
<dbReference type="PANTHER" id="PTHR43133:SF46">
    <property type="entry name" value="RNA POLYMERASE SIGMA-70 FACTOR ECF SUBFAMILY"/>
    <property type="match status" value="1"/>
</dbReference>
<name>A0A2U2PGM0_9SPHI</name>
<dbReference type="NCBIfam" id="TIGR02985">
    <property type="entry name" value="Sig70_bacteroi1"/>
    <property type="match status" value="1"/>
</dbReference>
<evidence type="ECO:0000256" key="4">
    <source>
        <dbReference type="ARBA" id="ARBA00023163"/>
    </source>
</evidence>
<dbReference type="Gene3D" id="1.10.10.10">
    <property type="entry name" value="Winged helix-like DNA-binding domain superfamily/Winged helix DNA-binding domain"/>
    <property type="match status" value="1"/>
</dbReference>
<dbReference type="InterPro" id="IPR013324">
    <property type="entry name" value="RNA_pol_sigma_r3/r4-like"/>
</dbReference>
<dbReference type="SUPFAM" id="SSF88946">
    <property type="entry name" value="Sigma2 domain of RNA polymerase sigma factors"/>
    <property type="match status" value="1"/>
</dbReference>
<dbReference type="InterPro" id="IPR007627">
    <property type="entry name" value="RNA_pol_sigma70_r2"/>
</dbReference>
<dbReference type="GO" id="GO:0006352">
    <property type="term" value="P:DNA-templated transcription initiation"/>
    <property type="evidence" value="ECO:0007669"/>
    <property type="project" value="InterPro"/>
</dbReference>